<dbReference type="EMBL" id="JAEPRE010000165">
    <property type="protein sequence ID" value="KAG2231145.1"/>
    <property type="molecule type" value="Genomic_DNA"/>
</dbReference>
<dbReference type="GO" id="GO:0006396">
    <property type="term" value="P:RNA processing"/>
    <property type="evidence" value="ECO:0007669"/>
    <property type="project" value="InterPro"/>
</dbReference>
<gene>
    <name evidence="4" type="ORF">INT48_003353</name>
</gene>
<protein>
    <recommendedName>
        <fullName evidence="3">tRNA/rRNA methyltransferase SpoU type domain-containing protein</fullName>
    </recommendedName>
</protein>
<dbReference type="Gene3D" id="3.40.1280.10">
    <property type="match status" value="1"/>
</dbReference>
<feature type="domain" description="tRNA/rRNA methyltransferase SpoU type" evidence="3">
    <location>
        <begin position="142"/>
        <end position="305"/>
    </location>
</feature>
<reference evidence="4" key="1">
    <citation type="submission" date="2021-01" db="EMBL/GenBank/DDBJ databases">
        <title>Metabolic potential, ecology and presence of endohyphal bacteria is reflected in genomic diversity of Mucoromycotina.</title>
        <authorList>
            <person name="Muszewska A."/>
            <person name="Okrasinska A."/>
            <person name="Steczkiewicz K."/>
            <person name="Drgas O."/>
            <person name="Orlowska M."/>
            <person name="Perlinska-Lenart U."/>
            <person name="Aleksandrzak-Piekarczyk T."/>
            <person name="Szatraj K."/>
            <person name="Zielenkiewicz U."/>
            <person name="Pilsyk S."/>
            <person name="Malc E."/>
            <person name="Mieczkowski P."/>
            <person name="Kruszewska J.S."/>
            <person name="Biernat P."/>
            <person name="Pawlowska J."/>
        </authorList>
    </citation>
    <scope>NUCLEOTIDE SEQUENCE</scope>
    <source>
        <strain evidence="4">WA0000018081</strain>
    </source>
</reference>
<keyword evidence="2" id="KW-0808">Transferase</keyword>
<dbReference type="AlphaFoldDB" id="A0A8H7SJU5"/>
<evidence type="ECO:0000313" key="4">
    <source>
        <dbReference type="EMBL" id="KAG2231145.1"/>
    </source>
</evidence>
<comment type="caution">
    <text evidence="4">The sequence shown here is derived from an EMBL/GenBank/DDBJ whole genome shotgun (WGS) entry which is preliminary data.</text>
</comment>
<dbReference type="Gene3D" id="3.30.1330.30">
    <property type="match status" value="1"/>
</dbReference>
<dbReference type="InterPro" id="IPR051259">
    <property type="entry name" value="rRNA_Methyltransferase"/>
</dbReference>
<dbReference type="InterPro" id="IPR029064">
    <property type="entry name" value="Ribosomal_eL30-like_sf"/>
</dbReference>
<keyword evidence="1" id="KW-0489">Methyltransferase</keyword>
<evidence type="ECO:0000259" key="3">
    <source>
        <dbReference type="Pfam" id="PF00588"/>
    </source>
</evidence>
<dbReference type="InterPro" id="IPR029028">
    <property type="entry name" value="Alpha/beta_knot_MTases"/>
</dbReference>
<dbReference type="CDD" id="cd18095">
    <property type="entry name" value="SpoU-like_rRNA-MTase"/>
    <property type="match status" value="1"/>
</dbReference>
<proteinExistence type="predicted"/>
<name>A0A8H7SJU5_9FUNG</name>
<dbReference type="InterPro" id="IPR029026">
    <property type="entry name" value="tRNA_m1G_MTases_N"/>
</dbReference>
<keyword evidence="5" id="KW-1185">Reference proteome</keyword>
<evidence type="ECO:0000313" key="5">
    <source>
        <dbReference type="Proteomes" id="UP000613177"/>
    </source>
</evidence>
<sequence>MSTSPFQYHIPQLFKRLANQHNATVKHLISLREKKKYRLDHQSVIIQGAKTIKELRDKGFHFNSIAITAKKNPNVESDIKYPSIDVLKHPDSFPAEAYYVTDVDVTRRILGTSSRPSNHEVFAEVPIPDYSEEELLKEKDRLLVFDGISDPGNLGTLIRTASALGWESGLVASQSCDLYNDKTLRASRALSLSWKHKELDMVDAIKFLKSNGFTPVIADMMPANPSSEIWSPEQGTKTKMEVKPGTGIWFWNFNQQPKKMPKKLALILSSEHHGVNELNEEIRVSIPMSSNVESLNVANAGSIIMNELNRYL</sequence>
<organism evidence="4 5">
    <name type="scientific">Thamnidium elegans</name>
    <dbReference type="NCBI Taxonomy" id="101142"/>
    <lineage>
        <taxon>Eukaryota</taxon>
        <taxon>Fungi</taxon>
        <taxon>Fungi incertae sedis</taxon>
        <taxon>Mucoromycota</taxon>
        <taxon>Mucoromycotina</taxon>
        <taxon>Mucoromycetes</taxon>
        <taxon>Mucorales</taxon>
        <taxon>Mucorineae</taxon>
        <taxon>Mucoraceae</taxon>
        <taxon>Thamnidium</taxon>
    </lineage>
</organism>
<accession>A0A8H7SJU5</accession>
<dbReference type="GO" id="GO:0003723">
    <property type="term" value="F:RNA binding"/>
    <property type="evidence" value="ECO:0007669"/>
    <property type="project" value="InterPro"/>
</dbReference>
<evidence type="ECO:0000256" key="2">
    <source>
        <dbReference type="ARBA" id="ARBA00022679"/>
    </source>
</evidence>
<dbReference type="SUPFAM" id="SSF55315">
    <property type="entry name" value="L30e-like"/>
    <property type="match status" value="1"/>
</dbReference>
<dbReference type="Pfam" id="PF00588">
    <property type="entry name" value="SpoU_methylase"/>
    <property type="match status" value="1"/>
</dbReference>
<dbReference type="PANTHER" id="PTHR43191:SF2">
    <property type="entry name" value="RRNA METHYLTRANSFERASE 3, MITOCHONDRIAL"/>
    <property type="match status" value="1"/>
</dbReference>
<dbReference type="SUPFAM" id="SSF75217">
    <property type="entry name" value="alpha/beta knot"/>
    <property type="match status" value="1"/>
</dbReference>
<dbReference type="GO" id="GO:0008173">
    <property type="term" value="F:RNA methyltransferase activity"/>
    <property type="evidence" value="ECO:0007669"/>
    <property type="project" value="InterPro"/>
</dbReference>
<dbReference type="GO" id="GO:0032259">
    <property type="term" value="P:methylation"/>
    <property type="evidence" value="ECO:0007669"/>
    <property type="project" value="UniProtKB-KW"/>
</dbReference>
<evidence type="ECO:0000256" key="1">
    <source>
        <dbReference type="ARBA" id="ARBA00022603"/>
    </source>
</evidence>
<dbReference type="PANTHER" id="PTHR43191">
    <property type="entry name" value="RRNA METHYLTRANSFERASE 3"/>
    <property type="match status" value="1"/>
</dbReference>
<dbReference type="InterPro" id="IPR001537">
    <property type="entry name" value="SpoU_MeTrfase"/>
</dbReference>
<dbReference type="Proteomes" id="UP000613177">
    <property type="component" value="Unassembled WGS sequence"/>
</dbReference>